<dbReference type="Pfam" id="PF00126">
    <property type="entry name" value="HTH_1"/>
    <property type="match status" value="1"/>
</dbReference>
<evidence type="ECO:0000256" key="1">
    <source>
        <dbReference type="ARBA" id="ARBA00009437"/>
    </source>
</evidence>
<evidence type="ECO:0000313" key="6">
    <source>
        <dbReference type="EMBL" id="MDR6236401.1"/>
    </source>
</evidence>
<dbReference type="Gene3D" id="1.10.10.10">
    <property type="entry name" value="Winged helix-like DNA-binding domain superfamily/Winged helix DNA-binding domain"/>
    <property type="match status" value="1"/>
</dbReference>
<evidence type="ECO:0000256" key="2">
    <source>
        <dbReference type="ARBA" id="ARBA00023015"/>
    </source>
</evidence>
<organism evidence="6 7">
    <name type="scientific">Pseudomonas oryzihabitans</name>
    <dbReference type="NCBI Taxonomy" id="47885"/>
    <lineage>
        <taxon>Bacteria</taxon>
        <taxon>Pseudomonadati</taxon>
        <taxon>Pseudomonadota</taxon>
        <taxon>Gammaproteobacteria</taxon>
        <taxon>Pseudomonadales</taxon>
        <taxon>Pseudomonadaceae</taxon>
        <taxon>Pseudomonas</taxon>
    </lineage>
</organism>
<dbReference type="Proteomes" id="UP001268036">
    <property type="component" value="Unassembled WGS sequence"/>
</dbReference>
<dbReference type="PANTHER" id="PTHR30126:SF88">
    <property type="entry name" value="TRANSCRIPTIONAL REGULATOR-RELATED"/>
    <property type="match status" value="1"/>
</dbReference>
<evidence type="ECO:0000256" key="3">
    <source>
        <dbReference type="ARBA" id="ARBA00023125"/>
    </source>
</evidence>
<evidence type="ECO:0000259" key="5">
    <source>
        <dbReference type="PROSITE" id="PS50931"/>
    </source>
</evidence>
<dbReference type="InterPro" id="IPR000847">
    <property type="entry name" value="LysR_HTH_N"/>
</dbReference>
<keyword evidence="4" id="KW-0804">Transcription</keyword>
<dbReference type="InterPro" id="IPR036388">
    <property type="entry name" value="WH-like_DNA-bd_sf"/>
</dbReference>
<dbReference type="InterPro" id="IPR036390">
    <property type="entry name" value="WH_DNA-bd_sf"/>
</dbReference>
<sequence length="306" mass="34354">MRSFAVTKRSMKTPRVSLDQWRTLQAVVDHGGYAQAAEVLHRSQSSISYTVARMQEQLGVPLLRLEGRRAVLTDAGAVLLRRSRRLVQQASQLEELAYHMEQGWESEVRLVVDAAYPTRPLLLCLREFMPQSRGCRVRLREEVLSGVEEALLDGSADLAITGLVIAEHLGASLGTVEFVAVAHPEHPLHLLRRPLVTTDLEEQLQIVIRDSGRAQPRDAGWLAAEQRWTVGSISTAATFLRDGLGFAWLPRDAIQTDLDQGLLKPLQLEQGAHRFHPFQLYKTRQHELGPASQILMNLLRNHALPR</sequence>
<gene>
    <name evidence="6" type="ORF">QE440_004142</name>
</gene>
<reference evidence="6" key="1">
    <citation type="submission" date="2023-08" db="EMBL/GenBank/DDBJ databases">
        <title>Functional and genomic diversity of the sorghum phyllosphere microbiome.</title>
        <authorList>
            <person name="Shade A."/>
        </authorList>
    </citation>
    <scope>NUCLEOTIDE SEQUENCE</scope>
    <source>
        <strain evidence="6">SORGH_AS_0201</strain>
    </source>
</reference>
<proteinExistence type="inferred from homology"/>
<accession>A0AAJ2BL58</accession>
<dbReference type="SUPFAM" id="SSF53850">
    <property type="entry name" value="Periplasmic binding protein-like II"/>
    <property type="match status" value="1"/>
</dbReference>
<dbReference type="Pfam" id="PF03466">
    <property type="entry name" value="LysR_substrate"/>
    <property type="match status" value="1"/>
</dbReference>
<evidence type="ECO:0000313" key="7">
    <source>
        <dbReference type="Proteomes" id="UP001268036"/>
    </source>
</evidence>
<dbReference type="PANTHER" id="PTHR30126">
    <property type="entry name" value="HTH-TYPE TRANSCRIPTIONAL REGULATOR"/>
    <property type="match status" value="1"/>
</dbReference>
<dbReference type="EMBL" id="JAVJAF010000001">
    <property type="protein sequence ID" value="MDR6236401.1"/>
    <property type="molecule type" value="Genomic_DNA"/>
</dbReference>
<feature type="domain" description="HTH lysR-type" evidence="5">
    <location>
        <begin position="16"/>
        <end position="73"/>
    </location>
</feature>
<dbReference type="PROSITE" id="PS50931">
    <property type="entry name" value="HTH_LYSR"/>
    <property type="match status" value="1"/>
</dbReference>
<evidence type="ECO:0000256" key="4">
    <source>
        <dbReference type="ARBA" id="ARBA00023163"/>
    </source>
</evidence>
<dbReference type="AlphaFoldDB" id="A0AAJ2BL58"/>
<dbReference type="GO" id="GO:0000976">
    <property type="term" value="F:transcription cis-regulatory region binding"/>
    <property type="evidence" value="ECO:0007669"/>
    <property type="project" value="TreeGrafter"/>
</dbReference>
<keyword evidence="3 6" id="KW-0238">DNA-binding</keyword>
<dbReference type="Gene3D" id="3.40.190.290">
    <property type="match status" value="1"/>
</dbReference>
<dbReference type="InterPro" id="IPR005119">
    <property type="entry name" value="LysR_subst-bd"/>
</dbReference>
<comment type="similarity">
    <text evidence="1">Belongs to the LysR transcriptional regulatory family.</text>
</comment>
<protein>
    <submittedName>
        <fullName evidence="6">DNA-binding transcriptional LysR family regulator</fullName>
    </submittedName>
</protein>
<name>A0AAJ2BL58_9PSED</name>
<dbReference type="GO" id="GO:0003700">
    <property type="term" value="F:DNA-binding transcription factor activity"/>
    <property type="evidence" value="ECO:0007669"/>
    <property type="project" value="InterPro"/>
</dbReference>
<keyword evidence="2" id="KW-0805">Transcription regulation</keyword>
<dbReference type="SUPFAM" id="SSF46785">
    <property type="entry name" value="Winged helix' DNA-binding domain"/>
    <property type="match status" value="1"/>
</dbReference>
<comment type="caution">
    <text evidence="6">The sequence shown here is derived from an EMBL/GenBank/DDBJ whole genome shotgun (WGS) entry which is preliminary data.</text>
</comment>